<keyword evidence="2" id="KW-0812">Transmembrane</keyword>
<sequence>MSLQYVISPATCCLVWHLCFSPPFSFLFLLPFPSKFRPTRKQRNKEWRGKAAAVTHTHTGKEKEKKERRRKKKRAETTCRKTNSAFLLLIWSGAFYTQRQSLRGDNTGNA</sequence>
<organism evidence="3 4">
    <name type="scientific">Trypanosoma rangeli SC58</name>
    <dbReference type="NCBI Taxonomy" id="429131"/>
    <lineage>
        <taxon>Eukaryota</taxon>
        <taxon>Discoba</taxon>
        <taxon>Euglenozoa</taxon>
        <taxon>Kinetoplastea</taxon>
        <taxon>Metakinetoplastina</taxon>
        <taxon>Trypanosomatida</taxon>
        <taxon>Trypanosomatidae</taxon>
        <taxon>Trypanosoma</taxon>
        <taxon>Herpetosoma</taxon>
    </lineage>
</organism>
<accession>A0A061ISQ9</accession>
<feature type="region of interest" description="Disordered" evidence="1">
    <location>
        <begin position="41"/>
        <end position="78"/>
    </location>
</feature>
<dbReference type="Proteomes" id="UP000031737">
    <property type="component" value="Unassembled WGS sequence"/>
</dbReference>
<keyword evidence="2" id="KW-0472">Membrane</keyword>
<dbReference type="EMBL" id="AUPL01008580">
    <property type="protein sequence ID" value="ESL04811.1"/>
    <property type="molecule type" value="Genomic_DNA"/>
</dbReference>
<dbReference type="VEuPathDB" id="TriTrypDB:TRSC58_07663"/>
<evidence type="ECO:0000256" key="2">
    <source>
        <dbReference type="SAM" id="Phobius"/>
    </source>
</evidence>
<reference evidence="3 4" key="1">
    <citation type="submission" date="2013-07" db="EMBL/GenBank/DDBJ databases">
        <authorList>
            <person name="Stoco P.H."/>
            <person name="Wagner G."/>
            <person name="Gerber A."/>
            <person name="Zaha A."/>
            <person name="Thompson C."/>
            <person name="Bartholomeu D.C."/>
            <person name="Luckemeyer D.D."/>
            <person name="Bahia D."/>
            <person name="Loreto E."/>
            <person name="Prestes E.B."/>
            <person name="Lima F.M."/>
            <person name="Rodrigues-Luiz G."/>
            <person name="Vallejo G.A."/>
            <person name="Filho J.F."/>
            <person name="Monteiro K.M."/>
            <person name="Tyler K.M."/>
            <person name="de Almeida L.G."/>
            <person name="Ortiz M.F."/>
            <person name="Siervo M.A."/>
            <person name="de Moraes M.H."/>
            <person name="Cunha O.L."/>
            <person name="Mendonca-Neto R."/>
            <person name="Silva R."/>
            <person name="Teixeira S.M."/>
            <person name="Murta S.M."/>
            <person name="Sincero T.C."/>
            <person name="Mendes T.A."/>
            <person name="Urmenyi T.P."/>
            <person name="Silva V.G."/>
            <person name="da Rocha W.D."/>
            <person name="Andersson B."/>
            <person name="Romanha A.J."/>
            <person name="Steindel M."/>
            <person name="de Vasconcelos A.T."/>
            <person name="Grisard E.C."/>
        </authorList>
    </citation>
    <scope>NUCLEOTIDE SEQUENCE [LARGE SCALE GENOMIC DNA]</scope>
    <source>
        <strain evidence="3 4">SC58</strain>
    </source>
</reference>
<proteinExistence type="predicted"/>
<evidence type="ECO:0000313" key="4">
    <source>
        <dbReference type="Proteomes" id="UP000031737"/>
    </source>
</evidence>
<keyword evidence="4" id="KW-1185">Reference proteome</keyword>
<feature type="transmembrane region" description="Helical" evidence="2">
    <location>
        <begin position="6"/>
        <end position="32"/>
    </location>
</feature>
<gene>
    <name evidence="3" type="ORF">TRSC58_07663</name>
</gene>
<name>A0A061ISQ9_TRYRA</name>
<comment type="caution">
    <text evidence="3">The sequence shown here is derived from an EMBL/GenBank/DDBJ whole genome shotgun (WGS) entry which is preliminary data.</text>
</comment>
<keyword evidence="2" id="KW-1133">Transmembrane helix</keyword>
<dbReference type="AlphaFoldDB" id="A0A061ISQ9"/>
<evidence type="ECO:0000313" key="3">
    <source>
        <dbReference type="EMBL" id="ESL04811.1"/>
    </source>
</evidence>
<evidence type="ECO:0000256" key="1">
    <source>
        <dbReference type="SAM" id="MobiDB-lite"/>
    </source>
</evidence>
<protein>
    <submittedName>
        <fullName evidence="3">Uncharacterized protein</fullName>
    </submittedName>
</protein>